<dbReference type="AlphaFoldDB" id="A0A135UTD8"/>
<protein>
    <submittedName>
        <fullName evidence="1">Uncharacterized protein</fullName>
    </submittedName>
</protein>
<dbReference type="EMBL" id="JEMN01000167">
    <property type="protein sequence ID" value="KXH63669.1"/>
    <property type="molecule type" value="Genomic_DNA"/>
</dbReference>
<accession>A0A135UTD8</accession>
<proteinExistence type="predicted"/>
<dbReference type="Proteomes" id="UP000070054">
    <property type="component" value="Unassembled WGS sequence"/>
</dbReference>
<reference evidence="1 2" key="1">
    <citation type="submission" date="2014-02" db="EMBL/GenBank/DDBJ databases">
        <title>The genome sequence of Colletotrichum nymphaeae SA-01.</title>
        <authorList>
            <person name="Baroncelli R."/>
            <person name="Thon M.R."/>
        </authorList>
    </citation>
    <scope>NUCLEOTIDE SEQUENCE [LARGE SCALE GENOMIC DNA]</scope>
    <source>
        <strain evidence="1 2">SA-01</strain>
    </source>
</reference>
<name>A0A135UTD8_9PEZI</name>
<sequence length="106" mass="11401">MDGNNSHHAALFASASASPRVEEIQTSKVTSMPPAARVIYGDFMEKLESLKTAVSRKGDGDDLDDALKLAEALRQLTASLMSTIKQEVSAVFGEEDSDTVDGLDWL</sequence>
<evidence type="ECO:0000313" key="2">
    <source>
        <dbReference type="Proteomes" id="UP000070054"/>
    </source>
</evidence>
<evidence type="ECO:0000313" key="1">
    <source>
        <dbReference type="EMBL" id="KXH63669.1"/>
    </source>
</evidence>
<keyword evidence="2" id="KW-1185">Reference proteome</keyword>
<organism evidence="1 2">
    <name type="scientific">Colletotrichum nymphaeae SA-01</name>
    <dbReference type="NCBI Taxonomy" id="1460502"/>
    <lineage>
        <taxon>Eukaryota</taxon>
        <taxon>Fungi</taxon>
        <taxon>Dikarya</taxon>
        <taxon>Ascomycota</taxon>
        <taxon>Pezizomycotina</taxon>
        <taxon>Sordariomycetes</taxon>
        <taxon>Hypocreomycetidae</taxon>
        <taxon>Glomerellales</taxon>
        <taxon>Glomerellaceae</taxon>
        <taxon>Colletotrichum</taxon>
        <taxon>Colletotrichum acutatum species complex</taxon>
    </lineage>
</organism>
<dbReference type="OrthoDB" id="10416314at2759"/>
<gene>
    <name evidence="1" type="ORF">CNYM01_08428</name>
</gene>
<comment type="caution">
    <text evidence="1">The sequence shown here is derived from an EMBL/GenBank/DDBJ whole genome shotgun (WGS) entry which is preliminary data.</text>
</comment>